<comment type="pathway">
    <text evidence="4">Cofactor biosynthesis; NAD(+) biosynthesis; quinolinate from L-kynurenine: step 2/3.</text>
</comment>
<comment type="catalytic activity">
    <reaction evidence="4">
        <text>L-kynurenine + H2O = anthranilate + L-alanine + H(+)</text>
        <dbReference type="Rhea" id="RHEA:16813"/>
        <dbReference type="ChEBI" id="CHEBI:15377"/>
        <dbReference type="ChEBI" id="CHEBI:15378"/>
        <dbReference type="ChEBI" id="CHEBI:16567"/>
        <dbReference type="ChEBI" id="CHEBI:57959"/>
        <dbReference type="ChEBI" id="CHEBI:57972"/>
        <dbReference type="EC" id="3.7.1.3"/>
    </reaction>
</comment>
<dbReference type="AlphaFoldDB" id="A0A939HLA3"/>
<dbReference type="GO" id="GO:0005737">
    <property type="term" value="C:cytoplasm"/>
    <property type="evidence" value="ECO:0007669"/>
    <property type="project" value="InterPro"/>
</dbReference>
<dbReference type="InterPro" id="IPR015424">
    <property type="entry name" value="PyrdxlP-dep_Trfase"/>
</dbReference>
<evidence type="ECO:0000256" key="3">
    <source>
        <dbReference type="ARBA" id="ARBA00022898"/>
    </source>
</evidence>
<dbReference type="GO" id="GO:0030429">
    <property type="term" value="F:kynureninase activity"/>
    <property type="evidence" value="ECO:0007669"/>
    <property type="project" value="UniProtKB-EC"/>
</dbReference>
<comment type="caution">
    <text evidence="5">The sequence shown here is derived from an EMBL/GenBank/DDBJ whole genome shotgun (WGS) entry which is preliminary data.</text>
</comment>
<dbReference type="PANTHER" id="PTHR14084:SF0">
    <property type="entry name" value="KYNURENINASE"/>
    <property type="match status" value="1"/>
</dbReference>
<proteinExistence type="inferred from homology"/>
<dbReference type="GO" id="GO:0009435">
    <property type="term" value="P:NAD+ biosynthetic process"/>
    <property type="evidence" value="ECO:0007669"/>
    <property type="project" value="InterPro"/>
</dbReference>
<keyword evidence="5" id="KW-0032">Aminotransferase</keyword>
<comment type="function">
    <text evidence="4">Catalyzes the cleavage of L-kynurenine (L-Kyn) and L-3-hydroxykynurenine (L-3OHKyn) into anthranilic acid (AA) and 3-hydroxyanthranilic acid (3-OHAA), respectively.</text>
</comment>
<evidence type="ECO:0000256" key="1">
    <source>
        <dbReference type="ARBA" id="ARBA00022642"/>
    </source>
</evidence>
<comment type="pathway">
    <text evidence="4">Amino-acid degradation; L-kynurenine degradation; L-alanine and anthranilate from L-kynurenine: step 1/1.</text>
</comment>
<comment type="similarity">
    <text evidence="4">Belongs to the kynureninase family.</text>
</comment>
<comment type="cofactor">
    <cofactor evidence="4">
        <name>pyridoxal 5'-phosphate</name>
        <dbReference type="ChEBI" id="CHEBI:597326"/>
    </cofactor>
</comment>
<dbReference type="EMBL" id="JAFNLL010000045">
    <property type="protein sequence ID" value="MBO1269435.1"/>
    <property type="molecule type" value="Genomic_DNA"/>
</dbReference>
<evidence type="ECO:0000313" key="5">
    <source>
        <dbReference type="EMBL" id="MBO1269435.1"/>
    </source>
</evidence>
<protein>
    <recommendedName>
        <fullName evidence="4">Kynureninase</fullName>
        <ecNumber evidence="4">3.7.1.3</ecNumber>
    </recommendedName>
</protein>
<dbReference type="GO" id="GO:0019441">
    <property type="term" value="P:L-tryptophan catabolic process to kynurenine"/>
    <property type="evidence" value="ECO:0007669"/>
    <property type="project" value="TreeGrafter"/>
</dbReference>
<dbReference type="GO" id="GO:0043420">
    <property type="term" value="P:anthranilate metabolic process"/>
    <property type="evidence" value="ECO:0007669"/>
    <property type="project" value="TreeGrafter"/>
</dbReference>
<keyword evidence="6" id="KW-1185">Reference proteome</keyword>
<evidence type="ECO:0000256" key="4">
    <source>
        <dbReference type="PIRNR" id="PIRNR038800"/>
    </source>
</evidence>
<dbReference type="PANTHER" id="PTHR14084">
    <property type="entry name" value="KYNURENINASE"/>
    <property type="match status" value="1"/>
</dbReference>
<organism evidence="5 6">
    <name type="scientific">Arthrobacter cavernae</name>
    <dbReference type="NCBI Taxonomy" id="2817681"/>
    <lineage>
        <taxon>Bacteria</taxon>
        <taxon>Bacillati</taxon>
        <taxon>Actinomycetota</taxon>
        <taxon>Actinomycetes</taxon>
        <taxon>Micrococcales</taxon>
        <taxon>Micrococcaceae</taxon>
        <taxon>Arthrobacter</taxon>
    </lineage>
</organism>
<dbReference type="Pfam" id="PF22580">
    <property type="entry name" value="KYNU_C"/>
    <property type="match status" value="1"/>
</dbReference>
<keyword evidence="5" id="KW-0808">Transferase</keyword>
<dbReference type="InterPro" id="IPR010111">
    <property type="entry name" value="Kynureninase"/>
</dbReference>
<dbReference type="InterPro" id="IPR015421">
    <property type="entry name" value="PyrdxlP-dep_Trfase_major"/>
</dbReference>
<evidence type="ECO:0000256" key="2">
    <source>
        <dbReference type="ARBA" id="ARBA00022801"/>
    </source>
</evidence>
<dbReference type="Gene3D" id="3.90.1150.10">
    <property type="entry name" value="Aspartate Aminotransferase, domain 1"/>
    <property type="match status" value="1"/>
</dbReference>
<dbReference type="GO" id="GO:0008483">
    <property type="term" value="F:transaminase activity"/>
    <property type="evidence" value="ECO:0007669"/>
    <property type="project" value="UniProtKB-KW"/>
</dbReference>
<dbReference type="PIRSF" id="PIRSF038800">
    <property type="entry name" value="KYNU"/>
    <property type="match status" value="1"/>
</dbReference>
<sequence length="412" mass="44309">MNTVQQTQRPSSAELDAADPLAAQRDAFYTPDGGQLAAYLDGNSLGRPLKATAQNLATFVEDAWGSRLIRGWDEQWMDEPTTVGDRIGEVTLGAAAGQVTIGDSTSVMLYKLIRAAVDSQPGRDEIVVDRDNFPTDRFIIEGIAAEKGATIRWVASNPASGVRTTDLEGLLGERTAVVVLSHVAYRSGFLADAQAITAMVKDAGALMLWDLCHSVGSVPLELDAWGVDLAVGCTYKYLNGGPGSPAFAYVNASRQDTLQQPIWGWMGADNPFGMTDSYTPAQGIRRFITGTPPVLAMQPLKDMVELIAAVGMEAVREKSVKLTEHAVALAEEMLVPLGADIVSPRNTAERGSHITVDHPLFGDVTRKLWEQGVIPDFRPPHGLRIGLSPLSTGYEELELGITAIRDVLAELL</sequence>
<gene>
    <name evidence="5" type="ORF">J1902_15915</name>
</gene>
<name>A0A939HLA3_9MICC</name>
<keyword evidence="3 4" id="KW-0663">Pyridoxal phosphate</keyword>
<dbReference type="EC" id="3.7.1.3" evidence="4"/>
<comment type="subunit">
    <text evidence="4">Homodimer.</text>
</comment>
<comment type="catalytic activity">
    <reaction evidence="4">
        <text>3-hydroxy-L-kynurenine + H2O = 3-hydroxyanthranilate + L-alanine + H(+)</text>
        <dbReference type="Rhea" id="RHEA:25143"/>
        <dbReference type="ChEBI" id="CHEBI:15377"/>
        <dbReference type="ChEBI" id="CHEBI:15378"/>
        <dbReference type="ChEBI" id="CHEBI:36559"/>
        <dbReference type="ChEBI" id="CHEBI:57972"/>
        <dbReference type="ChEBI" id="CHEBI:58125"/>
        <dbReference type="EC" id="3.7.1.3"/>
    </reaction>
</comment>
<dbReference type="Proteomes" id="UP000664164">
    <property type="component" value="Unassembled WGS sequence"/>
</dbReference>
<evidence type="ECO:0000313" key="6">
    <source>
        <dbReference type="Proteomes" id="UP000664164"/>
    </source>
</evidence>
<dbReference type="GO" id="GO:0030170">
    <property type="term" value="F:pyridoxal phosphate binding"/>
    <property type="evidence" value="ECO:0007669"/>
    <property type="project" value="InterPro"/>
</dbReference>
<dbReference type="RefSeq" id="WP_207617290.1">
    <property type="nucleotide sequence ID" value="NZ_JAFNLL010000045.1"/>
</dbReference>
<dbReference type="Gene3D" id="3.40.640.10">
    <property type="entry name" value="Type I PLP-dependent aspartate aminotransferase-like (Major domain)"/>
    <property type="match status" value="1"/>
</dbReference>
<keyword evidence="2 4" id="KW-0378">Hydrolase</keyword>
<reference evidence="5" key="1">
    <citation type="submission" date="2021-03" db="EMBL/GenBank/DDBJ databases">
        <title>A new species, PO-11, isolated from a karst cave deposit.</title>
        <authorList>
            <person name="Zhaoxiaoyong W."/>
        </authorList>
    </citation>
    <scope>NUCLEOTIDE SEQUENCE</scope>
    <source>
        <strain evidence="5">PO-11</strain>
    </source>
</reference>
<keyword evidence="1 4" id="KW-0662">Pyridine nucleotide biosynthesis</keyword>
<accession>A0A939HLA3</accession>
<dbReference type="SUPFAM" id="SSF53383">
    <property type="entry name" value="PLP-dependent transferases"/>
    <property type="match status" value="1"/>
</dbReference>
<dbReference type="InterPro" id="IPR015422">
    <property type="entry name" value="PyrdxlP-dep_Trfase_small"/>
</dbReference>